<feature type="compositionally biased region" description="Basic and acidic residues" evidence="1">
    <location>
        <begin position="125"/>
        <end position="139"/>
    </location>
</feature>
<dbReference type="EMBL" id="LT607413">
    <property type="protein sequence ID" value="SCF21875.1"/>
    <property type="molecule type" value="Genomic_DNA"/>
</dbReference>
<evidence type="ECO:0008006" key="4">
    <source>
        <dbReference type="Google" id="ProtNLM"/>
    </source>
</evidence>
<sequence length="197" mass="20577">MRSRLASAAVTAVLLVAATGCSSDKEGSVGPSESAAVAPTPSVDVFEGPASRPALWPDGVSATLRAVERVPSEWGVDVADSDAIIRLTLEVSNASETPLPVDPSSKEMTLLYGPSRAEGKAVTSSRHDSPAEQKQKGLDLDGGTEIPAAGTATFVESRLVPVDQLDSLTVRIELPSVDGIREPFTLTQVEKLLTTVR</sequence>
<reference evidence="3" key="1">
    <citation type="submission" date="2016-06" db="EMBL/GenBank/DDBJ databases">
        <authorList>
            <person name="Varghese N."/>
            <person name="Submissions Spin"/>
        </authorList>
    </citation>
    <scope>NUCLEOTIDE SEQUENCE [LARGE SCALE GENOMIC DNA]</scope>
    <source>
        <strain evidence="3">DSM 43816</strain>
    </source>
</reference>
<protein>
    <recommendedName>
        <fullName evidence="4">DUF4352 domain-containing protein</fullName>
    </recommendedName>
</protein>
<accession>A0A1C4YM93</accession>
<dbReference type="InParanoid" id="A0A1C4YM93"/>
<proteinExistence type="predicted"/>
<gene>
    <name evidence="2" type="ORF">GA0070618_4147</name>
</gene>
<evidence type="ECO:0000313" key="3">
    <source>
        <dbReference type="Proteomes" id="UP000198253"/>
    </source>
</evidence>
<dbReference type="RefSeq" id="WP_143740416.1">
    <property type="nucleotide sequence ID" value="NZ_LT607413.1"/>
</dbReference>
<feature type="region of interest" description="Disordered" evidence="1">
    <location>
        <begin position="115"/>
        <end position="144"/>
    </location>
</feature>
<dbReference type="AlphaFoldDB" id="A0A1C4YM93"/>
<keyword evidence="3" id="KW-1185">Reference proteome</keyword>
<dbReference type="PROSITE" id="PS51257">
    <property type="entry name" value="PROKAR_LIPOPROTEIN"/>
    <property type="match status" value="1"/>
</dbReference>
<dbReference type="Proteomes" id="UP000198253">
    <property type="component" value="Chromosome I"/>
</dbReference>
<evidence type="ECO:0000313" key="2">
    <source>
        <dbReference type="EMBL" id="SCF21875.1"/>
    </source>
</evidence>
<name>A0A1C4YM93_MICEC</name>
<dbReference type="OrthoDB" id="9844652at2"/>
<evidence type="ECO:0000256" key="1">
    <source>
        <dbReference type="SAM" id="MobiDB-lite"/>
    </source>
</evidence>
<organism evidence="2 3">
    <name type="scientific">Micromonospora echinospora</name>
    <name type="common">Micromonospora purpurea</name>
    <dbReference type="NCBI Taxonomy" id="1877"/>
    <lineage>
        <taxon>Bacteria</taxon>
        <taxon>Bacillati</taxon>
        <taxon>Actinomycetota</taxon>
        <taxon>Actinomycetes</taxon>
        <taxon>Micromonosporales</taxon>
        <taxon>Micromonosporaceae</taxon>
        <taxon>Micromonospora</taxon>
    </lineage>
</organism>